<dbReference type="SUPFAM" id="SSF53335">
    <property type="entry name" value="S-adenosyl-L-methionine-dependent methyltransferases"/>
    <property type="match status" value="1"/>
</dbReference>
<reference evidence="3 4" key="1">
    <citation type="submission" date="2018-03" db="EMBL/GenBank/DDBJ databases">
        <title>Genomic Encyclopedia of Type Strains, Phase III (KMG-III): the genomes of soil and plant-associated and newly described type strains.</title>
        <authorList>
            <person name="Whitman W."/>
        </authorList>
    </citation>
    <scope>NUCLEOTIDE SEQUENCE [LARGE SCALE GENOMIC DNA]</scope>
    <source>
        <strain evidence="3 4">CGMCC 1.07653</strain>
    </source>
</reference>
<dbReference type="InterPro" id="IPR048375">
    <property type="entry name" value="YtxK-like_N"/>
</dbReference>
<dbReference type="Pfam" id="PF02384">
    <property type="entry name" value="N6_Mtase"/>
    <property type="match status" value="1"/>
</dbReference>
<dbReference type="OrthoDB" id="9788159at2"/>
<evidence type="ECO:0000313" key="3">
    <source>
        <dbReference type="EMBL" id="PSL44565.1"/>
    </source>
</evidence>
<name>A0A2P8HEE1_9BACI</name>
<keyword evidence="3" id="KW-0489">Methyltransferase</keyword>
<evidence type="ECO:0000313" key="4">
    <source>
        <dbReference type="Proteomes" id="UP000242310"/>
    </source>
</evidence>
<dbReference type="InterPro" id="IPR016843">
    <property type="entry name" value="S-AdoMet-dep_Ade-MeTrfase_prd"/>
</dbReference>
<keyword evidence="4" id="KW-1185">Reference proteome</keyword>
<dbReference type="InterPro" id="IPR003356">
    <property type="entry name" value="DNA_methylase_A-5"/>
</dbReference>
<dbReference type="Gene3D" id="3.40.50.150">
    <property type="entry name" value="Vaccinia Virus protein VP39"/>
    <property type="match status" value="1"/>
</dbReference>
<dbReference type="PANTHER" id="PTHR41313">
    <property type="entry name" value="ADENINE-SPECIFIC METHYLTRANSFERASE"/>
    <property type="match status" value="1"/>
</dbReference>
<dbReference type="PIRSF" id="PIRSF026567">
    <property type="entry name" value="Adenine_mtase_bact_prd"/>
    <property type="match status" value="1"/>
</dbReference>
<protein>
    <submittedName>
        <fullName evidence="3">Site-specific DNA-methyltransferase (Adenine-specific)</fullName>
    </submittedName>
</protein>
<evidence type="ECO:0000259" key="1">
    <source>
        <dbReference type="Pfam" id="PF02384"/>
    </source>
</evidence>
<dbReference type="Proteomes" id="UP000242310">
    <property type="component" value="Unassembled WGS sequence"/>
</dbReference>
<feature type="domain" description="YtxK-like N-terminal helical" evidence="2">
    <location>
        <begin position="5"/>
        <end position="84"/>
    </location>
</feature>
<dbReference type="Gene3D" id="1.10.150.470">
    <property type="match status" value="1"/>
</dbReference>
<feature type="domain" description="DNA methylase adenine-specific" evidence="1">
    <location>
        <begin position="95"/>
        <end position="289"/>
    </location>
</feature>
<dbReference type="Pfam" id="PF21106">
    <property type="entry name" value="YtxK_like"/>
    <property type="match status" value="1"/>
</dbReference>
<comment type="caution">
    <text evidence="3">The sequence shown here is derived from an EMBL/GenBank/DDBJ whole genome shotgun (WGS) entry which is preliminary data.</text>
</comment>
<dbReference type="RefSeq" id="WP_106589034.1">
    <property type="nucleotide sequence ID" value="NZ_PYAV01000008.1"/>
</dbReference>
<keyword evidence="3" id="KW-0808">Transferase</keyword>
<dbReference type="GO" id="GO:0032259">
    <property type="term" value="P:methylation"/>
    <property type="evidence" value="ECO:0007669"/>
    <property type="project" value="UniProtKB-KW"/>
</dbReference>
<organism evidence="3 4">
    <name type="scientific">Salsuginibacillus halophilus</name>
    <dbReference type="NCBI Taxonomy" id="517424"/>
    <lineage>
        <taxon>Bacteria</taxon>
        <taxon>Bacillati</taxon>
        <taxon>Bacillota</taxon>
        <taxon>Bacilli</taxon>
        <taxon>Bacillales</taxon>
        <taxon>Bacillaceae</taxon>
        <taxon>Salsuginibacillus</taxon>
    </lineage>
</organism>
<dbReference type="EMBL" id="PYAV01000008">
    <property type="protein sequence ID" value="PSL44565.1"/>
    <property type="molecule type" value="Genomic_DNA"/>
</dbReference>
<dbReference type="InterPro" id="IPR029063">
    <property type="entry name" value="SAM-dependent_MTases_sf"/>
</dbReference>
<gene>
    <name evidence="3" type="ORF">B0H94_108178</name>
</gene>
<dbReference type="GO" id="GO:0003677">
    <property type="term" value="F:DNA binding"/>
    <property type="evidence" value="ECO:0007669"/>
    <property type="project" value="InterPro"/>
</dbReference>
<dbReference type="PANTHER" id="PTHR41313:SF1">
    <property type="entry name" value="DNA METHYLASE ADENINE-SPECIFIC DOMAIN-CONTAINING PROTEIN"/>
    <property type="match status" value="1"/>
</dbReference>
<dbReference type="GO" id="GO:0008170">
    <property type="term" value="F:N-methyltransferase activity"/>
    <property type="evidence" value="ECO:0007669"/>
    <property type="project" value="InterPro"/>
</dbReference>
<accession>A0A2P8HEE1</accession>
<evidence type="ECO:0000259" key="2">
    <source>
        <dbReference type="Pfam" id="PF21106"/>
    </source>
</evidence>
<dbReference type="InterPro" id="IPR052933">
    <property type="entry name" value="DNA_Protect_Modify"/>
</dbReference>
<dbReference type="AlphaFoldDB" id="A0A2P8HEE1"/>
<proteinExistence type="predicted"/>
<sequence length="328" mass="36393">MSGLEKLHEVLDQQAVRIQTETSRTYLEALAEAGENIFQNTIVQTDLSEEGEAYCRNLLEDTGLADCGKEDVRRAFQLAVIKGMKEAVQPNHAMTPDAVALFIGYFVQKLTGDKENVKLLDPAMGTANLLTAIKNQTSNEVALYGAEADETLVNIAYVMMNLQAQEAELFYKDSIAHLDVPPIDVIATDLPVGLYTRDDVAVNFELCAESGHSPAHHLMIERSLASLKEGGYGIFLIPNALFHEEGADRLHQHVKNEAVILGLLQLPETMFKDQKLAKSIWIVQKKGKGVTQPQQALLAELPSFTREEALADMMQQIDRWMKDELGIE</sequence>